<gene>
    <name evidence="1" type="ORF">GDO81_003579</name>
</gene>
<evidence type="ECO:0008006" key="3">
    <source>
        <dbReference type="Google" id="ProtNLM"/>
    </source>
</evidence>
<proteinExistence type="predicted"/>
<keyword evidence="2" id="KW-1185">Reference proteome</keyword>
<evidence type="ECO:0000313" key="1">
    <source>
        <dbReference type="EMBL" id="KAG8553858.1"/>
    </source>
</evidence>
<name>A0AAV7A6L7_ENGPU</name>
<comment type="caution">
    <text evidence="1">The sequence shown here is derived from an EMBL/GenBank/DDBJ whole genome shotgun (WGS) entry which is preliminary data.</text>
</comment>
<dbReference type="AlphaFoldDB" id="A0AAV7A6L7"/>
<dbReference type="EMBL" id="WNYA01000010">
    <property type="protein sequence ID" value="KAG8553858.1"/>
    <property type="molecule type" value="Genomic_DNA"/>
</dbReference>
<evidence type="ECO:0000313" key="2">
    <source>
        <dbReference type="Proteomes" id="UP000824782"/>
    </source>
</evidence>
<accession>A0AAV7A6L7</accession>
<organism evidence="1 2">
    <name type="scientific">Engystomops pustulosus</name>
    <name type="common">Tungara frog</name>
    <name type="synonym">Physalaemus pustulosus</name>
    <dbReference type="NCBI Taxonomy" id="76066"/>
    <lineage>
        <taxon>Eukaryota</taxon>
        <taxon>Metazoa</taxon>
        <taxon>Chordata</taxon>
        <taxon>Craniata</taxon>
        <taxon>Vertebrata</taxon>
        <taxon>Euteleostomi</taxon>
        <taxon>Amphibia</taxon>
        <taxon>Batrachia</taxon>
        <taxon>Anura</taxon>
        <taxon>Neobatrachia</taxon>
        <taxon>Hyloidea</taxon>
        <taxon>Leptodactylidae</taxon>
        <taxon>Leiuperinae</taxon>
        <taxon>Engystomops</taxon>
    </lineage>
</organism>
<reference evidence="1" key="1">
    <citation type="thesis" date="2020" institute="ProQuest LLC" country="789 East Eisenhower Parkway, Ann Arbor, MI, USA">
        <title>Comparative Genomics and Chromosome Evolution.</title>
        <authorList>
            <person name="Mudd A.B."/>
        </authorList>
    </citation>
    <scope>NUCLEOTIDE SEQUENCE</scope>
    <source>
        <strain evidence="1">237g6f4</strain>
        <tissue evidence="1">Blood</tissue>
    </source>
</reference>
<dbReference type="Proteomes" id="UP000824782">
    <property type="component" value="Unassembled WGS sequence"/>
</dbReference>
<sequence>MFMEPCIGVVGGVRTCLSSPTCFGFLLFLTALWKTSCGQHVSPLAPASKEGPRLGQVGQILLLQLEHTLVLRRSVHFVRQDLWKPTTIPKLNTS</sequence>
<protein>
    <recommendedName>
        <fullName evidence="3">Secreted protein</fullName>
    </recommendedName>
</protein>